<keyword evidence="8" id="KW-1185">Reference proteome</keyword>
<dbReference type="STRING" id="106370.Francci3_2960"/>
<feature type="binding site" evidence="2">
    <location>
        <position position="99"/>
    </location>
    <ligand>
        <name>Fe cation</name>
        <dbReference type="ChEBI" id="CHEBI:24875"/>
    </ligand>
</feature>
<evidence type="ECO:0000256" key="3">
    <source>
        <dbReference type="RuleBase" id="RU003457"/>
    </source>
</evidence>
<feature type="domain" description="Quercetin 2,3-dioxygenase C-terminal cupin" evidence="6">
    <location>
        <begin position="210"/>
        <end position="285"/>
    </location>
</feature>
<dbReference type="PANTHER" id="PTHR43212:SF3">
    <property type="entry name" value="QUERCETIN 2,3-DIOXYGENASE"/>
    <property type="match status" value="1"/>
</dbReference>
<dbReference type="EMBL" id="CP000249">
    <property type="protein sequence ID" value="ABD12318.1"/>
    <property type="molecule type" value="Genomic_DNA"/>
</dbReference>
<keyword evidence="2" id="KW-0479">Metal-binding</keyword>
<feature type="domain" description="Pirin N-terminal" evidence="5">
    <location>
        <begin position="52"/>
        <end position="170"/>
    </location>
</feature>
<dbReference type="RefSeq" id="WP_011437346.1">
    <property type="nucleotide sequence ID" value="NC_007777.1"/>
</dbReference>
<dbReference type="InterPro" id="IPR041602">
    <property type="entry name" value="Quercetinase_C"/>
</dbReference>
<reference evidence="7 8" key="1">
    <citation type="journal article" date="2007" name="Genome Res.">
        <title>Genome characteristics of facultatively symbiotic Frankia sp. strains reflect host range and host plant biogeography.</title>
        <authorList>
            <person name="Normand P."/>
            <person name="Lapierre P."/>
            <person name="Tisa L.S."/>
            <person name="Gogarten J.P."/>
            <person name="Alloisio N."/>
            <person name="Bagnarol E."/>
            <person name="Bassi C.A."/>
            <person name="Berry A.M."/>
            <person name="Bickhart D.M."/>
            <person name="Choisne N."/>
            <person name="Couloux A."/>
            <person name="Cournoyer B."/>
            <person name="Cruveiller S."/>
            <person name="Daubin V."/>
            <person name="Demange N."/>
            <person name="Francino M.P."/>
            <person name="Goltsman E."/>
            <person name="Huang Y."/>
            <person name="Kopp O.R."/>
            <person name="Labarre L."/>
            <person name="Lapidus A."/>
            <person name="Lavire C."/>
            <person name="Marechal J."/>
            <person name="Martinez M."/>
            <person name="Mastronunzio J.E."/>
            <person name="Mullin B.C."/>
            <person name="Niemann J."/>
            <person name="Pujic P."/>
            <person name="Rawnsley T."/>
            <person name="Rouy Z."/>
            <person name="Schenowitz C."/>
            <person name="Sellstedt A."/>
            <person name="Tavares F."/>
            <person name="Tomkins J.P."/>
            <person name="Vallenet D."/>
            <person name="Valverde C."/>
            <person name="Wall L.G."/>
            <person name="Wang Y."/>
            <person name="Medigue C."/>
            <person name="Benson D.R."/>
        </authorList>
    </citation>
    <scope>NUCLEOTIDE SEQUENCE [LARGE SCALE GENOMIC DNA]</scope>
    <source>
        <strain evidence="8">DSM 45818 / CECT 9043 / CcI3</strain>
    </source>
</reference>
<evidence type="ECO:0000313" key="7">
    <source>
        <dbReference type="EMBL" id="ABD12318.1"/>
    </source>
</evidence>
<dbReference type="Proteomes" id="UP000001937">
    <property type="component" value="Chromosome"/>
</dbReference>
<dbReference type="OrthoDB" id="321327at2"/>
<evidence type="ECO:0000313" key="8">
    <source>
        <dbReference type="Proteomes" id="UP000001937"/>
    </source>
</evidence>
<dbReference type="Gene3D" id="2.60.120.10">
    <property type="entry name" value="Jelly Rolls"/>
    <property type="match status" value="2"/>
</dbReference>
<dbReference type="InterPro" id="IPR014710">
    <property type="entry name" value="RmlC-like_jellyroll"/>
</dbReference>
<comment type="similarity">
    <text evidence="1 3">Belongs to the pirin family.</text>
</comment>
<comment type="cofactor">
    <cofactor evidence="2">
        <name>Fe cation</name>
        <dbReference type="ChEBI" id="CHEBI:24875"/>
    </cofactor>
    <text evidence="2">Binds 1 Fe cation per subunit.</text>
</comment>
<dbReference type="PhylomeDB" id="Q2J8S4"/>
<dbReference type="HOGENOM" id="CLU_064194_2_0_11"/>
<dbReference type="SUPFAM" id="SSF51182">
    <property type="entry name" value="RmlC-like cupins"/>
    <property type="match status" value="1"/>
</dbReference>
<dbReference type="InterPro" id="IPR003829">
    <property type="entry name" value="Pirin_N_dom"/>
</dbReference>
<keyword evidence="2" id="KW-0408">Iron</keyword>
<feature type="region of interest" description="Disordered" evidence="4">
    <location>
        <begin position="1"/>
        <end position="45"/>
    </location>
</feature>
<dbReference type="InterPro" id="IPR011051">
    <property type="entry name" value="RmlC_Cupin_sf"/>
</dbReference>
<gene>
    <name evidence="7" type="ordered locus">Francci3_2960</name>
</gene>
<dbReference type="CDD" id="cd02910">
    <property type="entry name" value="cupin_Yhhw_N"/>
    <property type="match status" value="1"/>
</dbReference>
<dbReference type="AlphaFoldDB" id="Q2J8S4"/>
<dbReference type="PANTHER" id="PTHR43212">
    <property type="entry name" value="QUERCETIN 2,3-DIOXYGENASE"/>
    <property type="match status" value="1"/>
</dbReference>
<proteinExistence type="inferred from homology"/>
<name>Q2J8S4_FRACC</name>
<feature type="binding site" evidence="2">
    <location>
        <position position="143"/>
    </location>
    <ligand>
        <name>Fe cation</name>
        <dbReference type="ChEBI" id="CHEBI:24875"/>
    </ligand>
</feature>
<dbReference type="eggNOG" id="COG1741">
    <property type="taxonomic scope" value="Bacteria"/>
</dbReference>
<sequence length="294" mass="31436">MSATPSSPGSSTPPAAVPPAATLSTAGPSSATPSSAGPRPQPRIDIRRADDRAATRVGWLDSHHSFSFGHHYDPSNTHHGLLLVNNDDTVAAGTGFETHPHRDMEIVTWVLRGSLVHQDSTGHSGVIYPGLAQRMSAGRGILHSEKNDSWRLDGGGEPHDEPVHFVQMWVAPDRRGIDPGYEQLEIDDELLRGGLVPVASGMARHRGQSAITIRNRFAALCAARLSPGRDVTLPEAPYLHLFVTQGEVTLEGTGVLRAGDAVRFTATGGQRVSASAPAEILVWEMHKAIEDFLG</sequence>
<protein>
    <submittedName>
        <fullName evidence="7">Pirin-like</fullName>
    </submittedName>
</protein>
<evidence type="ECO:0000256" key="1">
    <source>
        <dbReference type="ARBA" id="ARBA00008416"/>
    </source>
</evidence>
<evidence type="ECO:0000259" key="5">
    <source>
        <dbReference type="Pfam" id="PF02678"/>
    </source>
</evidence>
<evidence type="ECO:0000259" key="6">
    <source>
        <dbReference type="Pfam" id="PF17954"/>
    </source>
</evidence>
<dbReference type="InterPro" id="IPR012093">
    <property type="entry name" value="Pirin"/>
</dbReference>
<dbReference type="Pfam" id="PF17954">
    <property type="entry name" value="Pirin_C_2"/>
    <property type="match status" value="1"/>
</dbReference>
<accession>Q2J8S4</accession>
<dbReference type="Pfam" id="PF02678">
    <property type="entry name" value="Pirin"/>
    <property type="match status" value="1"/>
</dbReference>
<feature type="compositionally biased region" description="Low complexity" evidence="4">
    <location>
        <begin position="1"/>
        <end position="38"/>
    </location>
</feature>
<feature type="binding site" evidence="2">
    <location>
        <position position="145"/>
    </location>
    <ligand>
        <name>Fe cation</name>
        <dbReference type="ChEBI" id="CHEBI:24875"/>
    </ligand>
</feature>
<evidence type="ECO:0000256" key="4">
    <source>
        <dbReference type="SAM" id="MobiDB-lite"/>
    </source>
</evidence>
<dbReference type="KEGG" id="fra:Francci3_2960"/>
<evidence type="ECO:0000256" key="2">
    <source>
        <dbReference type="PIRSR" id="PIRSR006232-1"/>
    </source>
</evidence>
<dbReference type="GO" id="GO:0046872">
    <property type="term" value="F:metal ion binding"/>
    <property type="evidence" value="ECO:0007669"/>
    <property type="project" value="UniProtKB-KW"/>
</dbReference>
<dbReference type="PIRSF" id="PIRSF006232">
    <property type="entry name" value="Pirin"/>
    <property type="match status" value="1"/>
</dbReference>
<feature type="binding site" evidence="2">
    <location>
        <position position="101"/>
    </location>
    <ligand>
        <name>Fe cation</name>
        <dbReference type="ChEBI" id="CHEBI:24875"/>
    </ligand>
</feature>
<organism evidence="7 8">
    <name type="scientific">Frankia casuarinae (strain DSM 45818 / CECT 9043 / HFP020203 / CcI3)</name>
    <dbReference type="NCBI Taxonomy" id="106370"/>
    <lineage>
        <taxon>Bacteria</taxon>
        <taxon>Bacillati</taxon>
        <taxon>Actinomycetota</taxon>
        <taxon>Actinomycetes</taxon>
        <taxon>Frankiales</taxon>
        <taxon>Frankiaceae</taxon>
        <taxon>Frankia</taxon>
    </lineage>
</organism>